<keyword evidence="6" id="KW-0489">Methyltransferase</keyword>
<evidence type="ECO:0000313" key="7">
    <source>
        <dbReference type="Proteomes" id="UP000243459"/>
    </source>
</evidence>
<dbReference type="GO" id="GO:0032259">
    <property type="term" value="P:methylation"/>
    <property type="evidence" value="ECO:0007669"/>
    <property type="project" value="UniProtKB-KW"/>
</dbReference>
<dbReference type="GO" id="GO:0008168">
    <property type="term" value="F:methyltransferase activity"/>
    <property type="evidence" value="ECO:0007669"/>
    <property type="project" value="UniProtKB-KW"/>
</dbReference>
<feature type="compositionally biased region" description="Basic and acidic residues" evidence="3">
    <location>
        <begin position="323"/>
        <end position="336"/>
    </location>
</feature>
<organism evidence="6 7">
    <name type="scientific">Asparagus officinalis</name>
    <name type="common">Garden asparagus</name>
    <dbReference type="NCBI Taxonomy" id="4686"/>
    <lineage>
        <taxon>Eukaryota</taxon>
        <taxon>Viridiplantae</taxon>
        <taxon>Streptophyta</taxon>
        <taxon>Embryophyta</taxon>
        <taxon>Tracheophyta</taxon>
        <taxon>Spermatophyta</taxon>
        <taxon>Magnoliopsida</taxon>
        <taxon>Liliopsida</taxon>
        <taxon>Asparagales</taxon>
        <taxon>Asparagaceae</taxon>
        <taxon>Asparagoideae</taxon>
        <taxon>Asparagus</taxon>
    </lineage>
</organism>
<keyword evidence="4" id="KW-1133">Transmembrane helix</keyword>
<dbReference type="InterPro" id="IPR040372">
    <property type="entry name" value="YaeB-like"/>
</dbReference>
<dbReference type="NCBIfam" id="TIGR00104">
    <property type="entry name" value="tRNA_TsaA"/>
    <property type="match status" value="1"/>
</dbReference>
<dbReference type="SUPFAM" id="SSF118196">
    <property type="entry name" value="YaeB-like"/>
    <property type="match status" value="1"/>
</dbReference>
<dbReference type="PROSITE" id="PS51668">
    <property type="entry name" value="TSAA_2"/>
    <property type="match status" value="1"/>
</dbReference>
<dbReference type="InterPro" id="IPR023370">
    <property type="entry name" value="TrmO-like_N"/>
</dbReference>
<evidence type="ECO:0000256" key="3">
    <source>
        <dbReference type="SAM" id="MobiDB-lite"/>
    </source>
</evidence>
<keyword evidence="4" id="KW-0472">Membrane</keyword>
<keyword evidence="6" id="KW-0808">Transferase</keyword>
<gene>
    <name evidence="6" type="ORF">A4U43_C01F34510</name>
</gene>
<evidence type="ECO:0000313" key="6">
    <source>
        <dbReference type="EMBL" id="ONK81943.1"/>
    </source>
</evidence>
<dbReference type="Gene3D" id="2.40.30.70">
    <property type="entry name" value="YaeB-like"/>
    <property type="match status" value="1"/>
</dbReference>
<feature type="domain" description="TsaA-like" evidence="5">
    <location>
        <begin position="95"/>
        <end position="241"/>
    </location>
</feature>
<dbReference type="AlphaFoldDB" id="A0A5P1FVV7"/>
<dbReference type="PANTHER" id="PTHR12818">
    <property type="entry name" value="TRNA (ADENINE(37)-N6)-METHYLTRANSFERASE"/>
    <property type="match status" value="1"/>
</dbReference>
<dbReference type="InterPro" id="IPR036413">
    <property type="entry name" value="YaeB-like_sf"/>
</dbReference>
<dbReference type="OMA" id="QMLVLDI"/>
<comment type="similarity">
    <text evidence="2">Belongs to the tRNA methyltransferase O family.</text>
</comment>
<dbReference type="Proteomes" id="UP000243459">
    <property type="component" value="Chromosome 1"/>
</dbReference>
<evidence type="ECO:0000256" key="2">
    <source>
        <dbReference type="ARBA" id="ARBA00033753"/>
    </source>
</evidence>
<protein>
    <submittedName>
        <fullName evidence="6">tRNA (Adenine(37)-N6)-methyltransferase</fullName>
    </submittedName>
</protein>
<feature type="region of interest" description="Disordered" evidence="3">
    <location>
        <begin position="309"/>
        <end position="336"/>
    </location>
</feature>
<sequence length="405" mass="44722">MATVDGKSWVSVTAFAISAAAISIAAAIFSVSSRRRKCERLASRVRELEDSLGASIEKAASERRGRVRAQKELREALALRSSDGSKPGSCSSYPMAPIGVAQSCFSTRNGTPRQPLLVPLSRACLVLDPSRVPAEALEGLSGYSHCWILYVFHLNTNLEKYWKQPSRSKFKAKVRVPRLKGGKMGVFATRSPHRPCPIGLTVAKVLAVDGHAVLLSGVDLVDGTPILDIKPYLPYPDCVCSATVPEWLKEENALAVGSVSFSVDFPSSLFSCWAITEKHSLYSSAKEFQSLIKEVLSWDIRSLSQKTRPHEVTSKNESNGGVDHLDTDDGDGHESDKYVNINASSSRSLADVTYHLILDGIDISYKIDYENNIMVERATVIRDAKSCRNYQYSYVNWREKLEQEK</sequence>
<evidence type="ECO:0000256" key="4">
    <source>
        <dbReference type="SAM" id="Phobius"/>
    </source>
</evidence>
<proteinExistence type="inferred from homology"/>
<dbReference type="PANTHER" id="PTHR12818:SF0">
    <property type="entry name" value="TRNA (ADENINE(37)-N6)-METHYLTRANSFERASE"/>
    <property type="match status" value="1"/>
</dbReference>
<keyword evidence="4" id="KW-0812">Transmembrane</keyword>
<evidence type="ECO:0000259" key="5">
    <source>
        <dbReference type="PROSITE" id="PS51668"/>
    </source>
</evidence>
<dbReference type="CDD" id="cd09281">
    <property type="entry name" value="UPF0066"/>
    <property type="match status" value="1"/>
</dbReference>
<dbReference type="Pfam" id="PF01980">
    <property type="entry name" value="TrmO_N"/>
    <property type="match status" value="1"/>
</dbReference>
<evidence type="ECO:0000256" key="1">
    <source>
        <dbReference type="ARBA" id="ARBA00022691"/>
    </source>
</evidence>
<accession>A0A5P1FVV7</accession>
<dbReference type="Gramene" id="ONK81943">
    <property type="protein sequence ID" value="ONK81943"/>
    <property type="gene ID" value="A4U43_C01F34510"/>
</dbReference>
<feature type="transmembrane region" description="Helical" evidence="4">
    <location>
        <begin position="12"/>
        <end position="31"/>
    </location>
</feature>
<keyword evidence="7" id="KW-1185">Reference proteome</keyword>
<keyword evidence="1" id="KW-0949">S-adenosyl-L-methionine</keyword>
<dbReference type="EMBL" id="CM007381">
    <property type="protein sequence ID" value="ONK81943.1"/>
    <property type="molecule type" value="Genomic_DNA"/>
</dbReference>
<dbReference type="InterPro" id="IPR036414">
    <property type="entry name" value="YaeB_N_sf"/>
</dbReference>
<reference evidence="7" key="1">
    <citation type="journal article" date="2017" name="Nat. Commun.">
        <title>The asparagus genome sheds light on the origin and evolution of a young Y chromosome.</title>
        <authorList>
            <person name="Harkess A."/>
            <person name="Zhou J."/>
            <person name="Xu C."/>
            <person name="Bowers J.E."/>
            <person name="Van der Hulst R."/>
            <person name="Ayyampalayam S."/>
            <person name="Mercati F."/>
            <person name="Riccardi P."/>
            <person name="McKain M.R."/>
            <person name="Kakrana A."/>
            <person name="Tang H."/>
            <person name="Ray J."/>
            <person name="Groenendijk J."/>
            <person name="Arikit S."/>
            <person name="Mathioni S.M."/>
            <person name="Nakano M."/>
            <person name="Shan H."/>
            <person name="Telgmann-Rauber A."/>
            <person name="Kanno A."/>
            <person name="Yue Z."/>
            <person name="Chen H."/>
            <person name="Li W."/>
            <person name="Chen Y."/>
            <person name="Xu X."/>
            <person name="Zhang Y."/>
            <person name="Luo S."/>
            <person name="Chen H."/>
            <person name="Gao J."/>
            <person name="Mao Z."/>
            <person name="Pires J.C."/>
            <person name="Luo M."/>
            <person name="Kudrna D."/>
            <person name="Wing R.A."/>
            <person name="Meyers B.C."/>
            <person name="Yi K."/>
            <person name="Kong H."/>
            <person name="Lavrijsen P."/>
            <person name="Sunseri F."/>
            <person name="Falavigna A."/>
            <person name="Ye Y."/>
            <person name="Leebens-Mack J.H."/>
            <person name="Chen G."/>
        </authorList>
    </citation>
    <scope>NUCLEOTIDE SEQUENCE [LARGE SCALE GENOMIC DNA]</scope>
    <source>
        <strain evidence="7">cv. DH0086</strain>
    </source>
</reference>
<dbReference type="FunFam" id="2.40.30.70:FF:000003">
    <property type="entry name" value="tRNA (Adenine(37)-N6)-methyltransferase isoform A"/>
    <property type="match status" value="1"/>
</dbReference>
<name>A0A5P1FVV7_ASPOF</name>